<proteinExistence type="inferred from homology"/>
<comment type="similarity">
    <text evidence="1">Belongs to the methyltransferase superfamily. RRP8 family.</text>
</comment>
<protein>
    <recommendedName>
        <fullName evidence="1">Ribosomal RNA-processing protein 8</fullName>
        <ecNumber evidence="1">2.1.1.-</ecNumber>
    </recommendedName>
</protein>
<keyword evidence="1" id="KW-0539">Nucleus</keyword>
<sequence length="122" mass="13826">MALKYHKGFSVQVKSWPSNPVDSIIRMITDKKNHKDLVVADLGCGEAKIAKTLNTSLVIHSFDLISNNPLVTACDISRVFFLITLQRIYCHKKKTELNQLLALMGTDWLSFINEANRILKPK</sequence>
<reference evidence="3" key="1">
    <citation type="submission" date="2017-01" db="EMBL/GenBank/DDBJ databases">
        <authorList>
            <person name="Wang Y."/>
            <person name="White M."/>
            <person name="Kvist S."/>
            <person name="Moncalvo J.-M."/>
        </authorList>
    </citation>
    <scope>NUCLEOTIDE SEQUENCE [LARGE SCALE GENOMIC DNA]</scope>
    <source>
        <strain evidence="3">ID-206-W2</strain>
    </source>
</reference>
<dbReference type="OrthoDB" id="10258825at2759"/>
<accession>A0A1R1XB33</accession>
<dbReference type="GO" id="GO:0008168">
    <property type="term" value="F:methyltransferase activity"/>
    <property type="evidence" value="ECO:0007669"/>
    <property type="project" value="UniProtKB-KW"/>
</dbReference>
<comment type="subcellular location">
    <subcellularLocation>
        <location evidence="1">Nucleus</location>
        <location evidence="1">Nucleolus</location>
    </subcellularLocation>
</comment>
<gene>
    <name evidence="2" type="ORF">AYI69_g9681</name>
</gene>
<dbReference type="InterPro" id="IPR007823">
    <property type="entry name" value="RRP8"/>
</dbReference>
<dbReference type="Proteomes" id="UP000187429">
    <property type="component" value="Unassembled WGS sequence"/>
</dbReference>
<dbReference type="GO" id="GO:0006364">
    <property type="term" value="P:rRNA processing"/>
    <property type="evidence" value="ECO:0007669"/>
    <property type="project" value="UniProtKB-UniRule"/>
</dbReference>
<dbReference type="GO" id="GO:0005730">
    <property type="term" value="C:nucleolus"/>
    <property type="evidence" value="ECO:0007669"/>
    <property type="project" value="UniProtKB-SubCell"/>
</dbReference>
<dbReference type="PANTHER" id="PTHR12787">
    <property type="entry name" value="RIBOSOMAL RNA-PROCESSING PROTEIN 8"/>
    <property type="match status" value="1"/>
</dbReference>
<keyword evidence="1" id="KW-0698">rRNA processing</keyword>
<keyword evidence="1" id="KW-0808">Transferase</keyword>
<dbReference type="InterPro" id="IPR029063">
    <property type="entry name" value="SAM-dependent_MTases_sf"/>
</dbReference>
<keyword evidence="3" id="KW-1185">Reference proteome</keyword>
<evidence type="ECO:0000313" key="3">
    <source>
        <dbReference type="Proteomes" id="UP000187429"/>
    </source>
</evidence>
<dbReference type="AlphaFoldDB" id="A0A1R1XB33"/>
<comment type="function">
    <text evidence="1">S-adenosyl-L-methionine-dependent methyltransferase that specifically methylates the N(1) position of adenine in helix 25.1 in 25S rRNA. Required both for ribosomal 40S and 60S subunits biogenesis. Required for efficient pre-rRNA cleavage at site A2.</text>
</comment>
<dbReference type="EC" id="2.1.1.-" evidence="1"/>
<comment type="caution">
    <text evidence="2">The sequence shown here is derived from an EMBL/GenBank/DDBJ whole genome shotgun (WGS) entry which is preliminary data.</text>
</comment>
<dbReference type="EMBL" id="LSSM01005836">
    <property type="protein sequence ID" value="OMJ11841.1"/>
    <property type="molecule type" value="Genomic_DNA"/>
</dbReference>
<evidence type="ECO:0000313" key="2">
    <source>
        <dbReference type="EMBL" id="OMJ11841.1"/>
    </source>
</evidence>
<dbReference type="PANTHER" id="PTHR12787:SF0">
    <property type="entry name" value="RIBOSOMAL RNA-PROCESSING PROTEIN 8"/>
    <property type="match status" value="1"/>
</dbReference>
<keyword evidence="1" id="KW-0949">S-adenosyl-L-methionine</keyword>
<evidence type="ECO:0000256" key="1">
    <source>
        <dbReference type="RuleBase" id="RU365074"/>
    </source>
</evidence>
<dbReference type="GO" id="GO:0032259">
    <property type="term" value="P:methylation"/>
    <property type="evidence" value="ECO:0007669"/>
    <property type="project" value="UniProtKB-KW"/>
</dbReference>
<name>A0A1R1XB33_9FUNG</name>
<dbReference type="Pfam" id="PF05148">
    <property type="entry name" value="Methyltransf_8"/>
    <property type="match status" value="1"/>
</dbReference>
<keyword evidence="1" id="KW-0489">Methyltransferase</keyword>
<organism evidence="2 3">
    <name type="scientific">Smittium culicis</name>
    <dbReference type="NCBI Taxonomy" id="133412"/>
    <lineage>
        <taxon>Eukaryota</taxon>
        <taxon>Fungi</taxon>
        <taxon>Fungi incertae sedis</taxon>
        <taxon>Zoopagomycota</taxon>
        <taxon>Kickxellomycotina</taxon>
        <taxon>Harpellomycetes</taxon>
        <taxon>Harpellales</taxon>
        <taxon>Legeriomycetaceae</taxon>
        <taxon>Smittium</taxon>
    </lineage>
</organism>
<dbReference type="Gene3D" id="3.40.50.150">
    <property type="entry name" value="Vaccinia Virus protein VP39"/>
    <property type="match status" value="1"/>
</dbReference>